<feature type="non-terminal residue" evidence="2">
    <location>
        <position position="227"/>
    </location>
</feature>
<protein>
    <submittedName>
        <fullName evidence="2">Uncharacterized protein</fullName>
    </submittedName>
</protein>
<comment type="caution">
    <text evidence="2">The sequence shown here is derived from an EMBL/GenBank/DDBJ whole genome shotgun (WGS) entry which is preliminary data.</text>
</comment>
<organism evidence="2 3">
    <name type="scientific">Cercophora samala</name>
    <dbReference type="NCBI Taxonomy" id="330535"/>
    <lineage>
        <taxon>Eukaryota</taxon>
        <taxon>Fungi</taxon>
        <taxon>Dikarya</taxon>
        <taxon>Ascomycota</taxon>
        <taxon>Pezizomycotina</taxon>
        <taxon>Sordariomycetes</taxon>
        <taxon>Sordariomycetidae</taxon>
        <taxon>Sordariales</taxon>
        <taxon>Lasiosphaeriaceae</taxon>
        <taxon>Cercophora</taxon>
    </lineage>
</organism>
<evidence type="ECO:0000313" key="2">
    <source>
        <dbReference type="EMBL" id="KAK0644866.1"/>
    </source>
</evidence>
<proteinExistence type="predicted"/>
<feature type="compositionally biased region" description="Low complexity" evidence="1">
    <location>
        <begin position="212"/>
        <end position="227"/>
    </location>
</feature>
<accession>A0AA39Y2L7</accession>
<dbReference type="EMBL" id="JAULSY010000565">
    <property type="protein sequence ID" value="KAK0644866.1"/>
    <property type="molecule type" value="Genomic_DNA"/>
</dbReference>
<sequence>MPPTGSSEQPSLAYWGPTKSTHDDQTRRLQRQIAVLEHQVKTLKDAECQYEDEIKGLKYENSTLRNSLKIDEEEMYDHLANRADDQEPTPGPGPDRITATMLIDIDARLWEVQKTLTARRTRTKPVLSITSSLSSISIEPTDGDFVVLPKQAVQAVRDAFVFDGADVNKPPKAPKSCEGTAIFSTAGPAVSSPTGSAVRSQSPAPTPGKPRSPTSLTPATSSAPAAP</sequence>
<feature type="region of interest" description="Disordered" evidence="1">
    <location>
        <begin position="184"/>
        <end position="227"/>
    </location>
</feature>
<reference evidence="2" key="1">
    <citation type="submission" date="2023-06" db="EMBL/GenBank/DDBJ databases">
        <title>Genome-scale phylogeny and comparative genomics of the fungal order Sordariales.</title>
        <authorList>
            <consortium name="Lawrence Berkeley National Laboratory"/>
            <person name="Hensen N."/>
            <person name="Bonometti L."/>
            <person name="Westerberg I."/>
            <person name="Brannstrom I.O."/>
            <person name="Guillou S."/>
            <person name="Cros-Aarteil S."/>
            <person name="Calhoun S."/>
            <person name="Haridas S."/>
            <person name="Kuo A."/>
            <person name="Mondo S."/>
            <person name="Pangilinan J."/>
            <person name="Riley R."/>
            <person name="Labutti K."/>
            <person name="Andreopoulos B."/>
            <person name="Lipzen A."/>
            <person name="Chen C."/>
            <person name="Yanf M."/>
            <person name="Daum C."/>
            <person name="Ng V."/>
            <person name="Clum A."/>
            <person name="Steindorff A."/>
            <person name="Ohm R."/>
            <person name="Martin F."/>
            <person name="Silar P."/>
            <person name="Natvig D."/>
            <person name="Lalanne C."/>
            <person name="Gautier V."/>
            <person name="Ament-Velasquez S.L."/>
            <person name="Kruys A."/>
            <person name="Hutchinson M.I."/>
            <person name="Powell A.J."/>
            <person name="Barry K."/>
            <person name="Miller A.N."/>
            <person name="Grigoriev I.V."/>
            <person name="Debuchy R."/>
            <person name="Gladieux P."/>
            <person name="Thoren M.H."/>
            <person name="Johannesson H."/>
        </authorList>
    </citation>
    <scope>NUCLEOTIDE SEQUENCE</scope>
    <source>
        <strain evidence="2">CBS 307.81</strain>
    </source>
</reference>
<evidence type="ECO:0000256" key="1">
    <source>
        <dbReference type="SAM" id="MobiDB-lite"/>
    </source>
</evidence>
<feature type="region of interest" description="Disordered" evidence="1">
    <location>
        <begin position="1"/>
        <end position="26"/>
    </location>
</feature>
<keyword evidence="3" id="KW-1185">Reference proteome</keyword>
<gene>
    <name evidence="2" type="ORF">QBC41DRAFT_122599</name>
</gene>
<feature type="compositionally biased region" description="Polar residues" evidence="1">
    <location>
        <begin position="191"/>
        <end position="203"/>
    </location>
</feature>
<evidence type="ECO:0000313" key="3">
    <source>
        <dbReference type="Proteomes" id="UP001174997"/>
    </source>
</evidence>
<feature type="compositionally biased region" description="Polar residues" evidence="1">
    <location>
        <begin position="1"/>
        <end position="10"/>
    </location>
</feature>
<name>A0AA39Y2L7_9PEZI</name>
<dbReference type="Proteomes" id="UP001174997">
    <property type="component" value="Unassembled WGS sequence"/>
</dbReference>
<dbReference type="AlphaFoldDB" id="A0AA39Y2L7"/>